<dbReference type="InterPro" id="IPR002083">
    <property type="entry name" value="MATH/TRAF_dom"/>
</dbReference>
<dbReference type="EMBL" id="RWGY01001052">
    <property type="protein sequence ID" value="TVT97251.1"/>
    <property type="molecule type" value="Genomic_DNA"/>
</dbReference>
<dbReference type="InterPro" id="IPR045005">
    <property type="entry name" value="BPM1-6"/>
</dbReference>
<dbReference type="Pfam" id="PF22486">
    <property type="entry name" value="MATH_2"/>
    <property type="match status" value="1"/>
</dbReference>
<feature type="non-terminal residue" evidence="2">
    <location>
        <position position="1"/>
    </location>
</feature>
<dbReference type="InterPro" id="IPR008974">
    <property type="entry name" value="TRAF-like"/>
</dbReference>
<evidence type="ECO:0000259" key="1">
    <source>
        <dbReference type="PROSITE" id="PS50144"/>
    </source>
</evidence>
<dbReference type="GO" id="GO:0016567">
    <property type="term" value="P:protein ubiquitination"/>
    <property type="evidence" value="ECO:0007669"/>
    <property type="project" value="InterPro"/>
</dbReference>
<protein>
    <recommendedName>
        <fullName evidence="1">MATH domain-containing protein</fullName>
    </recommendedName>
</protein>
<dbReference type="CDD" id="cd00121">
    <property type="entry name" value="MATH"/>
    <property type="match status" value="1"/>
</dbReference>
<dbReference type="PROSITE" id="PS50144">
    <property type="entry name" value="MATH"/>
    <property type="match status" value="1"/>
</dbReference>
<reference evidence="2 3" key="1">
    <citation type="journal article" date="2019" name="Sci. Rep.">
        <title>A high-quality genome of Eragrostis curvula grass provides insights into Poaceae evolution and supports new strategies to enhance forage quality.</title>
        <authorList>
            <person name="Carballo J."/>
            <person name="Santos B.A.C.M."/>
            <person name="Zappacosta D."/>
            <person name="Garbus I."/>
            <person name="Selva J.P."/>
            <person name="Gallo C.A."/>
            <person name="Diaz A."/>
            <person name="Albertini E."/>
            <person name="Caccamo M."/>
            <person name="Echenique V."/>
        </authorList>
    </citation>
    <scope>NUCLEOTIDE SEQUENCE [LARGE SCALE GENOMIC DNA]</scope>
    <source>
        <strain evidence="3">cv. Victoria</strain>
        <tissue evidence="2">Leaf</tissue>
    </source>
</reference>
<dbReference type="AlphaFoldDB" id="A0A5J9SDM7"/>
<dbReference type="SUPFAM" id="SSF49599">
    <property type="entry name" value="TRAF domain-like"/>
    <property type="match status" value="1"/>
</dbReference>
<organism evidence="2 3">
    <name type="scientific">Eragrostis curvula</name>
    <name type="common">weeping love grass</name>
    <dbReference type="NCBI Taxonomy" id="38414"/>
    <lineage>
        <taxon>Eukaryota</taxon>
        <taxon>Viridiplantae</taxon>
        <taxon>Streptophyta</taxon>
        <taxon>Embryophyta</taxon>
        <taxon>Tracheophyta</taxon>
        <taxon>Spermatophyta</taxon>
        <taxon>Magnoliopsida</taxon>
        <taxon>Liliopsida</taxon>
        <taxon>Poales</taxon>
        <taxon>Poaceae</taxon>
        <taxon>PACMAD clade</taxon>
        <taxon>Chloridoideae</taxon>
        <taxon>Eragrostideae</taxon>
        <taxon>Eragrostidinae</taxon>
        <taxon>Eragrostis</taxon>
    </lineage>
</organism>
<name>A0A5J9SDM7_9POAL</name>
<accession>A0A5J9SDM7</accession>
<gene>
    <name evidence="2" type="ORF">EJB05_57520</name>
</gene>
<comment type="caution">
    <text evidence="2">The sequence shown here is derived from an EMBL/GenBank/DDBJ whole genome shotgun (WGS) entry which is preliminary data.</text>
</comment>
<dbReference type="OrthoDB" id="192247at2759"/>
<dbReference type="Proteomes" id="UP000324897">
    <property type="component" value="Unassembled WGS sequence"/>
</dbReference>
<evidence type="ECO:0000313" key="2">
    <source>
        <dbReference type="EMBL" id="TVT97251.1"/>
    </source>
</evidence>
<dbReference type="PANTHER" id="PTHR26379">
    <property type="entry name" value="BTB/POZ AND MATH DOMAIN-CONTAINING PROTEIN 1"/>
    <property type="match status" value="1"/>
</dbReference>
<evidence type="ECO:0000313" key="3">
    <source>
        <dbReference type="Proteomes" id="UP000324897"/>
    </source>
</evidence>
<proteinExistence type="predicted"/>
<dbReference type="Gene3D" id="2.60.210.10">
    <property type="entry name" value="Apoptosis, Tumor Necrosis Factor Receptor Associated Protein 2, Chain A"/>
    <property type="match status" value="1"/>
</dbReference>
<dbReference type="Gramene" id="TVT97251">
    <property type="protein sequence ID" value="TVT97251"/>
    <property type="gene ID" value="EJB05_57520"/>
</dbReference>
<keyword evidence="3" id="KW-1185">Reference proteome</keyword>
<feature type="domain" description="MATH" evidence="1">
    <location>
        <begin position="22"/>
        <end position="165"/>
    </location>
</feature>
<dbReference type="PANTHER" id="PTHR26379:SF282">
    <property type="entry name" value="OS04G0433000 PROTEIN"/>
    <property type="match status" value="1"/>
</dbReference>
<sequence>MSAAAAATRSRSASAVCAKAAKGFHVFRIDGYSLTAEALPGGERVSSKDFAVGGHRWRVDLYPNGADGATKDDAASISLFVRRRIGYGRRSRRRRVRAQCQFSLLNAAGRAAYSRPAATGVFASRSGDSDEEVGCGYLIIARLAAFVGAAASTISDDVSSAAAATSIAAADNNSTSSANATKDGAPLLLSTVTIANARLFISL</sequence>